<dbReference type="SUPFAM" id="SSF49562">
    <property type="entry name" value="C2 domain (Calcium/lipid-binding domain, CaLB)"/>
    <property type="match status" value="2"/>
</dbReference>
<feature type="region of interest" description="Disordered" evidence="9">
    <location>
        <begin position="206"/>
        <end position="698"/>
    </location>
</feature>
<feature type="region of interest" description="Disordered" evidence="9">
    <location>
        <begin position="837"/>
        <end position="856"/>
    </location>
</feature>
<dbReference type="SUPFAM" id="SSF57903">
    <property type="entry name" value="FYVE/PHD zinc finger"/>
    <property type="match status" value="1"/>
</dbReference>
<feature type="compositionally biased region" description="Polar residues" evidence="9">
    <location>
        <begin position="215"/>
        <end position="226"/>
    </location>
</feature>
<dbReference type="InterPro" id="IPR041282">
    <property type="entry name" value="FYVE_2"/>
</dbReference>
<feature type="compositionally biased region" description="Basic and acidic residues" evidence="9">
    <location>
        <begin position="573"/>
        <end position="586"/>
    </location>
</feature>
<dbReference type="GO" id="GO:0006887">
    <property type="term" value="P:exocytosis"/>
    <property type="evidence" value="ECO:0007669"/>
    <property type="project" value="TreeGrafter"/>
</dbReference>
<dbReference type="CDD" id="cd04035">
    <property type="entry name" value="C2A_Rabphilin_Doc2"/>
    <property type="match status" value="1"/>
</dbReference>
<feature type="compositionally biased region" description="Polar residues" evidence="9">
    <location>
        <begin position="789"/>
        <end position="802"/>
    </location>
</feature>
<dbReference type="SMART" id="SM00239">
    <property type="entry name" value="C2"/>
    <property type="match status" value="2"/>
</dbReference>
<dbReference type="GO" id="GO:0031267">
    <property type="term" value="F:small GTPase binding"/>
    <property type="evidence" value="ECO:0007669"/>
    <property type="project" value="InterPro"/>
</dbReference>
<evidence type="ECO:0000259" key="11">
    <source>
        <dbReference type="PROSITE" id="PS50178"/>
    </source>
</evidence>
<dbReference type="GO" id="GO:0098793">
    <property type="term" value="C:presynapse"/>
    <property type="evidence" value="ECO:0007669"/>
    <property type="project" value="GOC"/>
</dbReference>
<gene>
    <name evidence="13" type="ORF">BOKJ2_LOCUS5340</name>
</gene>
<feature type="domain" description="C2" evidence="10">
    <location>
        <begin position="1191"/>
        <end position="1310"/>
    </location>
</feature>
<evidence type="ECO:0000313" key="13">
    <source>
        <dbReference type="EMBL" id="CAD5213933.1"/>
    </source>
</evidence>
<dbReference type="EMBL" id="CAJFCW020000003">
    <property type="protein sequence ID" value="CAG9101792.1"/>
    <property type="molecule type" value="Genomic_DNA"/>
</dbReference>
<dbReference type="Gene3D" id="3.30.40.10">
    <property type="entry name" value="Zinc/RING finger domain, C3HC4 (zinc finger)"/>
    <property type="match status" value="1"/>
</dbReference>
<dbReference type="PROSITE" id="PS50178">
    <property type="entry name" value="ZF_FYVE"/>
    <property type="match status" value="1"/>
</dbReference>
<feature type="compositionally biased region" description="Polar residues" evidence="9">
    <location>
        <begin position="393"/>
        <end position="426"/>
    </location>
</feature>
<feature type="compositionally biased region" description="Low complexity" evidence="9">
    <location>
        <begin position="344"/>
        <end position="365"/>
    </location>
</feature>
<feature type="domain" description="FYVE-type" evidence="11">
    <location>
        <begin position="113"/>
        <end position="174"/>
    </location>
</feature>
<dbReference type="InterPro" id="IPR011011">
    <property type="entry name" value="Znf_FYVE_PHD"/>
</dbReference>
<feature type="compositionally biased region" description="Polar residues" evidence="9">
    <location>
        <begin position="893"/>
        <end position="907"/>
    </location>
</feature>
<dbReference type="PRINTS" id="PR00360">
    <property type="entry name" value="C2DOMAIN"/>
</dbReference>
<dbReference type="PANTHER" id="PTHR45729:SF6">
    <property type="entry name" value="RABPHILIN, ISOFORM A"/>
    <property type="match status" value="1"/>
</dbReference>
<evidence type="ECO:0000256" key="6">
    <source>
        <dbReference type="ARBA" id="ARBA00023018"/>
    </source>
</evidence>
<feature type="compositionally biased region" description="Low complexity" evidence="9">
    <location>
        <begin position="925"/>
        <end position="934"/>
    </location>
</feature>
<feature type="compositionally biased region" description="Basic and acidic residues" evidence="9">
    <location>
        <begin position="935"/>
        <end position="974"/>
    </location>
</feature>
<dbReference type="Proteomes" id="UP000614601">
    <property type="component" value="Unassembled WGS sequence"/>
</dbReference>
<evidence type="ECO:0000256" key="9">
    <source>
        <dbReference type="SAM" id="MobiDB-lite"/>
    </source>
</evidence>
<feature type="region of interest" description="Disordered" evidence="9">
    <location>
        <begin position="716"/>
        <end position="825"/>
    </location>
</feature>
<dbReference type="Pfam" id="PF00168">
    <property type="entry name" value="C2"/>
    <property type="match status" value="2"/>
</dbReference>
<feature type="compositionally biased region" description="Polar residues" evidence="9">
    <location>
        <begin position="538"/>
        <end position="557"/>
    </location>
</feature>
<keyword evidence="5" id="KW-0106">Calcium</keyword>
<evidence type="ECO:0008006" key="15">
    <source>
        <dbReference type="Google" id="ProtNLM"/>
    </source>
</evidence>
<dbReference type="Gene3D" id="2.60.40.150">
    <property type="entry name" value="C2 domain"/>
    <property type="match status" value="2"/>
</dbReference>
<feature type="compositionally biased region" description="Polar residues" evidence="9">
    <location>
        <begin position="441"/>
        <end position="455"/>
    </location>
</feature>
<dbReference type="EMBL" id="CAJFDH010000003">
    <property type="protein sequence ID" value="CAD5213933.1"/>
    <property type="molecule type" value="Genomic_DNA"/>
</dbReference>
<dbReference type="InterPro" id="IPR047022">
    <property type="entry name" value="Rabphilin_Doc2_C2A"/>
</dbReference>
<dbReference type="GO" id="GO:0017158">
    <property type="term" value="P:regulation of calcium ion-dependent exocytosis"/>
    <property type="evidence" value="ECO:0007669"/>
    <property type="project" value="TreeGrafter"/>
</dbReference>
<evidence type="ECO:0000256" key="4">
    <source>
        <dbReference type="ARBA" id="ARBA00022833"/>
    </source>
</evidence>
<name>A0A811KDW4_9BILA</name>
<dbReference type="InterPro" id="IPR010911">
    <property type="entry name" value="Rab_BD"/>
</dbReference>
<feature type="compositionally biased region" description="Polar residues" evidence="9">
    <location>
        <begin position="744"/>
        <end position="774"/>
    </location>
</feature>
<dbReference type="Proteomes" id="UP000783686">
    <property type="component" value="Unassembled WGS sequence"/>
</dbReference>
<accession>A0A811KDW4</accession>
<keyword evidence="4" id="KW-0862">Zinc</keyword>
<reference evidence="13" key="1">
    <citation type="submission" date="2020-09" db="EMBL/GenBank/DDBJ databases">
        <authorList>
            <person name="Kikuchi T."/>
        </authorList>
    </citation>
    <scope>NUCLEOTIDE SEQUENCE</scope>
    <source>
        <strain evidence="13">SH1</strain>
    </source>
</reference>
<dbReference type="Pfam" id="PF02318">
    <property type="entry name" value="FYVE_2"/>
    <property type="match status" value="1"/>
</dbReference>
<feature type="compositionally biased region" description="Polar residues" evidence="9">
    <location>
        <begin position="615"/>
        <end position="671"/>
    </location>
</feature>
<dbReference type="InterPro" id="IPR043566">
    <property type="entry name" value="Rabphilin/DOC2/Noc2"/>
</dbReference>
<feature type="region of interest" description="Disordered" evidence="9">
    <location>
        <begin position="872"/>
        <end position="1008"/>
    </location>
</feature>
<protein>
    <recommendedName>
        <fullName evidence="15">Rabphilin</fullName>
    </recommendedName>
</protein>
<evidence type="ECO:0000313" key="14">
    <source>
        <dbReference type="Proteomes" id="UP000614601"/>
    </source>
</evidence>
<feature type="compositionally biased region" description="Polar residues" evidence="9">
    <location>
        <begin position="716"/>
        <end position="726"/>
    </location>
</feature>
<dbReference type="InterPro" id="IPR013083">
    <property type="entry name" value="Znf_RING/FYVE/PHD"/>
</dbReference>
<evidence type="ECO:0000256" key="7">
    <source>
        <dbReference type="ARBA" id="ARBA00034103"/>
    </source>
</evidence>
<dbReference type="InterPro" id="IPR035892">
    <property type="entry name" value="C2_domain_sf"/>
</dbReference>
<evidence type="ECO:0000256" key="8">
    <source>
        <dbReference type="PROSITE-ProRule" id="PRU00091"/>
    </source>
</evidence>
<dbReference type="OrthoDB" id="270970at2759"/>
<proteinExistence type="predicted"/>
<keyword evidence="6" id="KW-0770">Synapse</keyword>
<sequence>MSRENGTAKFGKVFGCKDLMNDWEIGGTQNAWVCPSDRHLQLRAQLKSGWSVRTATARSPTTTKATAMNGISDAEQEQIRKVLARAEAGKQQEKERIGKMVDRLEKMRTRASGNGVTQCLICQTEFGLLASKSYAAMCSDCRKYVCQKNCGVETVDQKRGEPIFLCKLCSEYREVMWKKSGAWFYKEVPTYVKPCDSPASTSAYPPANGFRHSPNVPSAASPNNGWPSGYNPSPRASHGSVVSPPAEQNGAIPGAHNPPRQRQLPIPPDQQQRLKTTPRPRITPSWVHEKVQSSMSIGSEDEESSSSSIDAPDFKTLSNQVPIQAQPLPPSRRHHYRQRDFRHAQSPSQQPTTTSSSCASSSTAPRHIQRFAVSNRNPITDTEESENDESRRTTPSTSPRHSLATPSSFGGDDLSQNHITLTTNETSDAKSIDSGGAPAPQQLQPFNVTPTPMHNSSSSSSSPPPPNMMAGLQNLDARTHGHPGLEMRATGNQNPVDVRSLSLKDKHQHGNHTDRGQYGRAQPDPTSQYGRPADPTGQYGSLQSSTQNFGSSGTVGQNHGPHYANDAAGQHRKFSESARQTREFSQYRDATGAPVHRDSTSASGQYRDQTHSPYRESSTNSPYREGQKMSQNDVNQPQFGHPQVASQYSSQYHGQQNGPTTSPRNSNTVPSLFQPIPPPLPPRHGQSVGNVDRHSQGATVNPMNATVASQNSATVTPLNATVNPSGANIDRRPSSGSSSTNNSAFNKRQFQSNPNSSRESLNIAPGQSQLSLNSKPRPPSVHSTDRKSSITVGSRESLSLAPNETDRPIGESPTFMSSPEEDSKIEEDLQISINGELDPNFLTMPRSRSKSDRPTRTQRLISALIRPQTTCSNYRPRCTKQASLQRDSRDHNNSTSSLNMMISSTDSPRFADKIDYDNNSYMENSTRSTKSTKSSRNDKILAEKHEKTSKNERNNPEKQEKSAKNDQPRFDRPSKSASRLSVNMDDFSEHDDMSLSRTPSPRRPTSAGSLLATINEADKSILELDNEYENDALRDLKSPSPVRNLLQNEPPGTLGSIQFNLTYLSEEKQLIIHLIRAKNLKAMDKNGFSDPYVKFHLIPGNVKATKLTSKTIEKTLNPEWNEEMIYYGITEDERLKKTLRVTVLDRDRIGSDFLGETRVALKKLPLGQTKKFNLYLEHAMPTPAEQVENAERGKILMSVCYNIQQACLFIHVKRCAELMGMDSSGFSDPYCKVSLTPLSSKQHRYKTAIKKRTLNPEFNEVIQFIVPFKDLPKKTLEIGVYDHDVGRHDDYIGGIVLSTAAKGDRGKQWTQCIENPGKTFEYWHKLETD</sequence>
<feature type="compositionally biased region" description="Low complexity" evidence="9">
    <location>
        <begin position="734"/>
        <end position="743"/>
    </location>
</feature>
<evidence type="ECO:0000256" key="1">
    <source>
        <dbReference type="ARBA" id="ARBA00022723"/>
    </source>
</evidence>
<dbReference type="GO" id="GO:0006886">
    <property type="term" value="P:intracellular protein transport"/>
    <property type="evidence" value="ECO:0007669"/>
    <property type="project" value="InterPro"/>
</dbReference>
<dbReference type="InterPro" id="IPR000008">
    <property type="entry name" value="C2_dom"/>
</dbReference>
<dbReference type="GO" id="GO:0016020">
    <property type="term" value="C:membrane"/>
    <property type="evidence" value="ECO:0007669"/>
    <property type="project" value="InterPro"/>
</dbReference>
<keyword evidence="2" id="KW-0677">Repeat</keyword>
<comment type="caution">
    <text evidence="13">The sequence shown here is derived from an EMBL/GenBank/DDBJ whole genome shotgun (WGS) entry which is preliminary data.</text>
</comment>
<comment type="subcellular location">
    <subcellularLocation>
        <location evidence="7">Synapse</location>
    </subcellularLocation>
</comment>
<dbReference type="InterPro" id="IPR017455">
    <property type="entry name" value="Znf_FYVE-rel"/>
</dbReference>
<dbReference type="PRINTS" id="PR00399">
    <property type="entry name" value="SYNAPTOTAGMN"/>
</dbReference>
<organism evidence="13 14">
    <name type="scientific">Bursaphelenchus okinawaensis</name>
    <dbReference type="NCBI Taxonomy" id="465554"/>
    <lineage>
        <taxon>Eukaryota</taxon>
        <taxon>Metazoa</taxon>
        <taxon>Ecdysozoa</taxon>
        <taxon>Nematoda</taxon>
        <taxon>Chromadorea</taxon>
        <taxon>Rhabditida</taxon>
        <taxon>Tylenchina</taxon>
        <taxon>Tylenchomorpha</taxon>
        <taxon>Aphelenchoidea</taxon>
        <taxon>Aphelenchoididae</taxon>
        <taxon>Bursaphelenchus</taxon>
    </lineage>
</organism>
<keyword evidence="3 8" id="KW-0863">Zinc-finger</keyword>
<dbReference type="PROSITE" id="PS50004">
    <property type="entry name" value="C2"/>
    <property type="match status" value="2"/>
</dbReference>
<evidence type="ECO:0000259" key="10">
    <source>
        <dbReference type="PROSITE" id="PS50004"/>
    </source>
</evidence>
<evidence type="ECO:0000259" key="12">
    <source>
        <dbReference type="PROSITE" id="PS50916"/>
    </source>
</evidence>
<dbReference type="PROSITE" id="PS50916">
    <property type="entry name" value="RABBD"/>
    <property type="match status" value="1"/>
</dbReference>
<keyword evidence="14" id="KW-1185">Reference proteome</keyword>
<dbReference type="GO" id="GO:0008270">
    <property type="term" value="F:zinc ion binding"/>
    <property type="evidence" value="ECO:0007669"/>
    <property type="project" value="UniProtKB-KW"/>
</dbReference>
<evidence type="ECO:0000256" key="3">
    <source>
        <dbReference type="ARBA" id="ARBA00022771"/>
    </source>
</evidence>
<dbReference type="InterPro" id="IPR001565">
    <property type="entry name" value="Synaptotagmin"/>
</dbReference>
<evidence type="ECO:0000256" key="5">
    <source>
        <dbReference type="ARBA" id="ARBA00022837"/>
    </source>
</evidence>
<dbReference type="GO" id="GO:0061669">
    <property type="term" value="P:spontaneous neurotransmitter secretion"/>
    <property type="evidence" value="ECO:0007669"/>
    <property type="project" value="TreeGrafter"/>
</dbReference>
<keyword evidence="1" id="KW-0479">Metal-binding</keyword>
<feature type="domain" description="RabBD" evidence="12">
    <location>
        <begin position="65"/>
        <end position="187"/>
    </location>
</feature>
<feature type="domain" description="C2" evidence="10">
    <location>
        <begin position="1053"/>
        <end position="1174"/>
    </location>
</feature>
<dbReference type="CDD" id="cd08384">
    <property type="entry name" value="C2B_Rabphilin_Doc2"/>
    <property type="match status" value="1"/>
</dbReference>
<dbReference type="PANTHER" id="PTHR45729">
    <property type="entry name" value="RABPHILIN, ISOFORM A"/>
    <property type="match status" value="1"/>
</dbReference>
<evidence type="ECO:0000256" key="2">
    <source>
        <dbReference type="ARBA" id="ARBA00022737"/>
    </source>
</evidence>